<dbReference type="EMBL" id="PCVC01000067">
    <property type="protein sequence ID" value="PIQ66752.1"/>
    <property type="molecule type" value="Genomic_DNA"/>
</dbReference>
<keyword evidence="1" id="KW-0812">Transmembrane</keyword>
<feature type="transmembrane region" description="Helical" evidence="1">
    <location>
        <begin position="21"/>
        <end position="44"/>
    </location>
</feature>
<dbReference type="InterPro" id="IPR012902">
    <property type="entry name" value="N_methyl_site"/>
</dbReference>
<evidence type="ECO:0000313" key="2">
    <source>
        <dbReference type="EMBL" id="PIQ66752.1"/>
    </source>
</evidence>
<dbReference type="Pfam" id="PF07963">
    <property type="entry name" value="N_methyl"/>
    <property type="match status" value="1"/>
</dbReference>
<gene>
    <name evidence="2" type="ORF">COV95_02470</name>
</gene>
<proteinExistence type="predicted"/>
<dbReference type="PROSITE" id="PS00409">
    <property type="entry name" value="PROKAR_NTER_METHYL"/>
    <property type="match status" value="1"/>
</dbReference>
<organism evidence="2 3">
    <name type="scientific">Candidatus Zambryskibacteria bacterium CG11_big_fil_rev_8_21_14_0_20_40_24</name>
    <dbReference type="NCBI Taxonomy" id="1975116"/>
    <lineage>
        <taxon>Bacteria</taxon>
        <taxon>Candidatus Zambryskiibacteriota</taxon>
    </lineage>
</organism>
<accession>A0A2H0K681</accession>
<protein>
    <recommendedName>
        <fullName evidence="4">Pili assembly chaperone</fullName>
    </recommendedName>
</protein>
<dbReference type="InterPro" id="IPR045584">
    <property type="entry name" value="Pilin-like"/>
</dbReference>
<reference evidence="2 3" key="1">
    <citation type="submission" date="2017-09" db="EMBL/GenBank/DDBJ databases">
        <title>Depth-based differentiation of microbial function through sediment-hosted aquifers and enrichment of novel symbionts in the deep terrestrial subsurface.</title>
        <authorList>
            <person name="Probst A.J."/>
            <person name="Ladd B."/>
            <person name="Jarett J.K."/>
            <person name="Geller-Mcgrath D.E."/>
            <person name="Sieber C.M."/>
            <person name="Emerson J.B."/>
            <person name="Anantharaman K."/>
            <person name="Thomas B.C."/>
            <person name="Malmstrom R."/>
            <person name="Stieglmeier M."/>
            <person name="Klingl A."/>
            <person name="Woyke T."/>
            <person name="Ryan C.M."/>
            <person name="Banfield J.F."/>
        </authorList>
    </citation>
    <scope>NUCLEOTIDE SEQUENCE [LARGE SCALE GENOMIC DNA]</scope>
    <source>
        <strain evidence="2">CG11_big_fil_rev_8_21_14_0_20_40_24</strain>
    </source>
</reference>
<keyword evidence="1" id="KW-1133">Transmembrane helix</keyword>
<comment type="caution">
    <text evidence="2">The sequence shown here is derived from an EMBL/GenBank/DDBJ whole genome shotgun (WGS) entry which is preliminary data.</text>
</comment>
<dbReference type="SUPFAM" id="SSF54523">
    <property type="entry name" value="Pili subunits"/>
    <property type="match status" value="1"/>
</dbReference>
<dbReference type="Proteomes" id="UP000229834">
    <property type="component" value="Unassembled WGS sequence"/>
</dbReference>
<keyword evidence="1" id="KW-0472">Membrane</keyword>
<dbReference type="NCBIfam" id="TIGR02532">
    <property type="entry name" value="IV_pilin_GFxxxE"/>
    <property type="match status" value="1"/>
</dbReference>
<evidence type="ECO:0000256" key="1">
    <source>
        <dbReference type="SAM" id="Phobius"/>
    </source>
</evidence>
<dbReference type="AlphaFoldDB" id="A0A2H0K681"/>
<sequence length="176" mass="18916">MNLIESVIRRLKNDKKPQKGFTLIEILVVIGIIAILAAIVIIAINPSRQFAQAHNTQRISGVTAILNAVGQNIIDNRGTFTCAIDIAGSSTPITIPATSTIIKKEDGVDLRPCIVPTYISEIPVDPTSGSNSCDEDLECSTGDYNTGYEIFKNATTSRITVTAPDAELNQTISITR</sequence>
<evidence type="ECO:0008006" key="4">
    <source>
        <dbReference type="Google" id="ProtNLM"/>
    </source>
</evidence>
<evidence type="ECO:0000313" key="3">
    <source>
        <dbReference type="Proteomes" id="UP000229834"/>
    </source>
</evidence>
<name>A0A2H0K681_9BACT</name>
<dbReference type="Gene3D" id="3.30.700.10">
    <property type="entry name" value="Glycoprotein, Type 4 Pilin"/>
    <property type="match status" value="1"/>
</dbReference>